<evidence type="ECO:0000313" key="2">
    <source>
        <dbReference type="Proteomes" id="UP000183975"/>
    </source>
</evidence>
<sequence>MDGNKQMQEKLLGKIRQIVVDEKFKLDAFYLCGAASSLPNQKLQKACEKYLEMVDQKQKDAAVINGLITELENAVGAKAKVTVVGDLVNNKADIQEVFEHREHLWNV</sequence>
<dbReference type="AlphaFoldDB" id="A0A1M6VB60"/>
<proteinExistence type="predicted"/>
<dbReference type="RefSeq" id="WP_072852019.1">
    <property type="nucleotide sequence ID" value="NZ_FRAH01000045.1"/>
</dbReference>
<protein>
    <submittedName>
        <fullName evidence="1">Uncharacterized protein</fullName>
    </submittedName>
</protein>
<evidence type="ECO:0000313" key="1">
    <source>
        <dbReference type="EMBL" id="SHK78698.1"/>
    </source>
</evidence>
<organism evidence="1 2">
    <name type="scientific">Anaerotignum lactatifermentans DSM 14214</name>
    <dbReference type="NCBI Taxonomy" id="1121323"/>
    <lineage>
        <taxon>Bacteria</taxon>
        <taxon>Bacillati</taxon>
        <taxon>Bacillota</taxon>
        <taxon>Clostridia</taxon>
        <taxon>Lachnospirales</taxon>
        <taxon>Anaerotignaceae</taxon>
        <taxon>Anaerotignum</taxon>
    </lineage>
</organism>
<gene>
    <name evidence="1" type="ORF">SAMN02745138_02344</name>
</gene>
<dbReference type="Proteomes" id="UP000183975">
    <property type="component" value="Unassembled WGS sequence"/>
</dbReference>
<name>A0A1M6VB60_9FIRM</name>
<reference evidence="1 2" key="1">
    <citation type="submission" date="2016-11" db="EMBL/GenBank/DDBJ databases">
        <authorList>
            <person name="Jaros S."/>
            <person name="Januszkiewicz K."/>
            <person name="Wedrychowicz H."/>
        </authorList>
    </citation>
    <scope>NUCLEOTIDE SEQUENCE [LARGE SCALE GENOMIC DNA]</scope>
    <source>
        <strain evidence="1 2">DSM 14214</strain>
    </source>
</reference>
<dbReference type="EMBL" id="FRAH01000045">
    <property type="protein sequence ID" value="SHK78698.1"/>
    <property type="molecule type" value="Genomic_DNA"/>
</dbReference>
<accession>A0A1M6VB60</accession>
<keyword evidence="2" id="KW-1185">Reference proteome</keyword>
<dbReference type="OrthoDB" id="2086927at2"/>